<dbReference type="STRING" id="1123397.SAMN05660831_00843"/>
<dbReference type="Pfam" id="PF03781">
    <property type="entry name" value="FGE-sulfatase"/>
    <property type="match status" value="1"/>
</dbReference>
<dbReference type="InterPro" id="IPR042095">
    <property type="entry name" value="SUMF_sf"/>
</dbReference>
<dbReference type="PANTHER" id="PTHR23150:SF35">
    <property type="entry name" value="BLL6746 PROTEIN"/>
    <property type="match status" value="1"/>
</dbReference>
<protein>
    <submittedName>
        <fullName evidence="2">Formylglycine-generating enzyme, required for sulfatase activity, contains SUMF1/FGE domain</fullName>
    </submittedName>
</protein>
<dbReference type="InterPro" id="IPR051043">
    <property type="entry name" value="Sulfatase_Mod_Factor_Kinase"/>
</dbReference>
<dbReference type="AlphaFoldDB" id="A0A1I1Q3E2"/>
<accession>A0A1I1Q3E2</accession>
<dbReference type="SUPFAM" id="SSF56436">
    <property type="entry name" value="C-type lectin-like"/>
    <property type="match status" value="1"/>
</dbReference>
<dbReference type="InterPro" id="IPR005532">
    <property type="entry name" value="SUMF_dom"/>
</dbReference>
<name>A0A1I1Q3E2_9GAMM</name>
<dbReference type="Gene3D" id="3.90.1580.10">
    <property type="entry name" value="paralog of FGE (formylglycine-generating enzyme)"/>
    <property type="match status" value="1"/>
</dbReference>
<proteinExistence type="predicted"/>
<reference evidence="2 3" key="1">
    <citation type="submission" date="2016-10" db="EMBL/GenBank/DDBJ databases">
        <authorList>
            <person name="de Groot N.N."/>
        </authorList>
    </citation>
    <scope>NUCLEOTIDE SEQUENCE [LARGE SCALE GENOMIC DNA]</scope>
    <source>
        <strain evidence="2 3">HL3</strain>
    </source>
</reference>
<dbReference type="OrthoDB" id="9768004at2"/>
<dbReference type="EMBL" id="FOMJ01000002">
    <property type="protein sequence ID" value="SFD14388.1"/>
    <property type="molecule type" value="Genomic_DNA"/>
</dbReference>
<feature type="domain" description="Sulfatase-modifying factor enzyme-like" evidence="1">
    <location>
        <begin position="52"/>
        <end position="294"/>
    </location>
</feature>
<dbReference type="InterPro" id="IPR016187">
    <property type="entry name" value="CTDL_fold"/>
</dbReference>
<evidence type="ECO:0000259" key="1">
    <source>
        <dbReference type="Pfam" id="PF03781"/>
    </source>
</evidence>
<dbReference type="RefSeq" id="WP_093427518.1">
    <property type="nucleotide sequence ID" value="NZ_FOMJ01000002.1"/>
</dbReference>
<dbReference type="GO" id="GO:0120147">
    <property type="term" value="F:formylglycine-generating oxidase activity"/>
    <property type="evidence" value="ECO:0007669"/>
    <property type="project" value="TreeGrafter"/>
</dbReference>
<evidence type="ECO:0000313" key="2">
    <source>
        <dbReference type="EMBL" id="SFD14388.1"/>
    </source>
</evidence>
<keyword evidence="3" id="KW-1185">Reference proteome</keyword>
<dbReference type="PANTHER" id="PTHR23150">
    <property type="entry name" value="SULFATASE MODIFYING FACTOR 1, 2"/>
    <property type="match status" value="1"/>
</dbReference>
<gene>
    <name evidence="2" type="ORF">SAMN05660831_00843</name>
</gene>
<sequence>MTETAVSRTDEELISVHELDRDGVQALQQRAAEAADMGFGFRDLLADGGPGPELAVVPAGRFLFGSSPEEFGHKPDEGPRRWAAIRRPFAMGRFTVTAAEFERYQRATGFTFRRDLIRADGDFPVMNLRVQEVRDYLAWLSEQTGATYRLPTEVEWEYACRAGTRTPFAFGESVDCHQVHFNPAFPYEEQKQKKRWFLPRCLPMPSALEVGRYPCNAWGLHDMHGNVWEFTASRWSESLPAAVPDEQLSTLRERKPIVVRGGSYFDMAVRARSAARQRRVWDELDVNIGFRVVREL</sequence>
<evidence type="ECO:0000313" key="3">
    <source>
        <dbReference type="Proteomes" id="UP000198611"/>
    </source>
</evidence>
<organism evidence="2 3">
    <name type="scientific">Thiohalospira halophila DSM 15071</name>
    <dbReference type="NCBI Taxonomy" id="1123397"/>
    <lineage>
        <taxon>Bacteria</taxon>
        <taxon>Pseudomonadati</taxon>
        <taxon>Pseudomonadota</taxon>
        <taxon>Gammaproteobacteria</taxon>
        <taxon>Thiohalospirales</taxon>
        <taxon>Thiohalospiraceae</taxon>
        <taxon>Thiohalospira</taxon>
    </lineage>
</organism>
<dbReference type="Proteomes" id="UP000198611">
    <property type="component" value="Unassembled WGS sequence"/>
</dbReference>